<proteinExistence type="predicted"/>
<evidence type="ECO:0000313" key="2">
    <source>
        <dbReference type="Proteomes" id="UP000184267"/>
    </source>
</evidence>
<name>A0A1M2VKZ7_TRAPU</name>
<organism evidence="1 2">
    <name type="scientific">Trametes pubescens</name>
    <name type="common">White-rot fungus</name>
    <dbReference type="NCBI Taxonomy" id="154538"/>
    <lineage>
        <taxon>Eukaryota</taxon>
        <taxon>Fungi</taxon>
        <taxon>Dikarya</taxon>
        <taxon>Basidiomycota</taxon>
        <taxon>Agaricomycotina</taxon>
        <taxon>Agaricomycetes</taxon>
        <taxon>Polyporales</taxon>
        <taxon>Polyporaceae</taxon>
        <taxon>Trametes</taxon>
    </lineage>
</organism>
<protein>
    <submittedName>
        <fullName evidence="1">Uncharacterized protein</fullName>
    </submittedName>
</protein>
<accession>A0A1M2VKZ7</accession>
<evidence type="ECO:0000313" key="1">
    <source>
        <dbReference type="EMBL" id="OJT08213.1"/>
    </source>
</evidence>
<dbReference type="AlphaFoldDB" id="A0A1M2VKZ7"/>
<dbReference type="Proteomes" id="UP000184267">
    <property type="component" value="Unassembled WGS sequence"/>
</dbReference>
<gene>
    <name evidence="1" type="ORF">TRAPUB_885</name>
</gene>
<sequence>MSTASSTGSALRDFVAPKTVVMEVTSYAVRALALPGGVLEEAGKLLPGLAPLVCGDHACLYKTHAFALSPPLRDLALLEEWETKDWEERLESKSLRERLVPPLEHLSGTVAFIWCASVDPGAASPAEFEIRVNHVDDDGYRPCRLSPYFAMADAMGAVRGRDAPKDTFVQVARQESSDIPNNLEEYRTRLLRLRKLYSRTTDYCHRERERRARDTSDTHVRYLL</sequence>
<dbReference type="EMBL" id="MNAD01001070">
    <property type="protein sequence ID" value="OJT08213.1"/>
    <property type="molecule type" value="Genomic_DNA"/>
</dbReference>
<reference evidence="1 2" key="1">
    <citation type="submission" date="2016-10" db="EMBL/GenBank/DDBJ databases">
        <title>Genome sequence of the basidiomycete white-rot fungus Trametes pubescens.</title>
        <authorList>
            <person name="Makela M.R."/>
            <person name="Granchi Z."/>
            <person name="Peng M."/>
            <person name="De Vries R.P."/>
            <person name="Grigoriev I."/>
            <person name="Riley R."/>
            <person name="Hilden K."/>
        </authorList>
    </citation>
    <scope>NUCLEOTIDE SEQUENCE [LARGE SCALE GENOMIC DNA]</scope>
    <source>
        <strain evidence="1 2">FBCC735</strain>
    </source>
</reference>
<keyword evidence="2" id="KW-1185">Reference proteome</keyword>
<comment type="caution">
    <text evidence="1">The sequence shown here is derived from an EMBL/GenBank/DDBJ whole genome shotgun (WGS) entry which is preliminary data.</text>
</comment>